<proteinExistence type="predicted"/>
<evidence type="ECO:0000259" key="2">
    <source>
        <dbReference type="Pfam" id="PF08401"/>
    </source>
</evidence>
<dbReference type="InterPro" id="IPR040568">
    <property type="entry name" value="LPD16"/>
</dbReference>
<dbReference type="Proteomes" id="UP001300383">
    <property type="component" value="Unassembled WGS sequence"/>
</dbReference>
<dbReference type="EMBL" id="JASGBQ010000029">
    <property type="protein sequence ID" value="MDI9243261.1"/>
    <property type="molecule type" value="Genomic_DNA"/>
</dbReference>
<accession>A0AAP4BDZ3</accession>
<evidence type="ECO:0000256" key="1">
    <source>
        <dbReference type="SAM" id="MobiDB-lite"/>
    </source>
</evidence>
<keyword evidence="5" id="KW-1185">Reference proteome</keyword>
<comment type="caution">
    <text evidence="4">The sequence shown here is derived from an EMBL/GenBank/DDBJ whole genome shotgun (WGS) entry which is preliminary data.</text>
</comment>
<reference evidence="4 5" key="1">
    <citation type="submission" date="2023-05" db="EMBL/GenBank/DDBJ databases">
        <title>[ruminococcus] sp. nov., isolated from a pig farm feces dump.</title>
        <authorList>
            <person name="Chang Y.-H."/>
        </authorList>
    </citation>
    <scope>NUCLEOTIDE SEQUENCE [LARGE SCALE GENOMIC DNA]</scope>
    <source>
        <strain evidence="4 5">YH-rum2234</strain>
    </source>
</reference>
<feature type="domain" description="N-terminal" evidence="2">
    <location>
        <begin position="10"/>
        <end position="132"/>
    </location>
</feature>
<dbReference type="AlphaFoldDB" id="A0AAP4BDZ3"/>
<sequence length="585" mass="66424">MAENKQYDRMKEITDQLEAGISELFNSEQYKQWLTTMSRFHDYSLNNTLLIALQKPDATLVAGYTTWQKQFGRQVNKGEKGIRILAPTPYKQKIEVDKTDPNTGEILMNPDGSHQKEIQEVLCPAFKVVSVFDVSQTDGKELPSIGVNELTGDVEQYEMFFEALKRSCPVPIKFEKINGGAKGYYHQVEKRIAIQEGMSQIQTVKTAIHEMAHQKLHAIDPDKKVSDQNLENISRGGKEVEAESVAYTVCQHYGIDTSDYSFAYIAGWSKGKETPELKASLNTIRKAASEMINDIDGHMQELLLQKANEQEHSQEHNQLEAAYRLGDHYLEIHEASDGSWDYTVYGHNYREVDGGQISDSETMTITTAAKEIADFYQLSRYPLEEMDRERLAELTKLYNPTLSDNQIQFMANVVEQGFDPKAYWVGGKAMDLTAQRLSSEEMDDIQYQVKIDSLPKMLYSSEQWHEIEAGIAEKVDITIYADPAFSPEQMSLLHGALNAEYYGHLKREDVLCVADPNKSVDEIRQELYSLRRDPITGERAISQAVERTQTVKKKSLLADLHEKQAVVKGDSNPKGQNKSKSKEME</sequence>
<feature type="region of interest" description="Disordered" evidence="1">
    <location>
        <begin position="562"/>
        <end position="585"/>
    </location>
</feature>
<feature type="domain" description="Large polyvalent protein-associated" evidence="3">
    <location>
        <begin position="318"/>
        <end position="395"/>
    </location>
</feature>
<gene>
    <name evidence="4" type="ORF">QJ036_12460</name>
</gene>
<dbReference type="Pfam" id="PF18830">
    <property type="entry name" value="LPD16"/>
    <property type="match status" value="1"/>
</dbReference>
<dbReference type="Pfam" id="PF08401">
    <property type="entry name" value="ArdcN"/>
    <property type="match status" value="1"/>
</dbReference>
<dbReference type="RefSeq" id="WP_283231687.1">
    <property type="nucleotide sequence ID" value="NZ_JASGBQ010000029.1"/>
</dbReference>
<protein>
    <submittedName>
        <fullName evidence="4">ArdC-like ssDNA-binding domain-containing protein</fullName>
    </submittedName>
</protein>
<name>A0AAP4BDZ3_9FIRM</name>
<dbReference type="InterPro" id="IPR013610">
    <property type="entry name" value="ArdC_N"/>
</dbReference>
<evidence type="ECO:0000259" key="3">
    <source>
        <dbReference type="Pfam" id="PF18830"/>
    </source>
</evidence>
<evidence type="ECO:0000313" key="5">
    <source>
        <dbReference type="Proteomes" id="UP001300383"/>
    </source>
</evidence>
<dbReference type="GO" id="GO:0003697">
    <property type="term" value="F:single-stranded DNA binding"/>
    <property type="evidence" value="ECO:0007669"/>
    <property type="project" value="InterPro"/>
</dbReference>
<evidence type="ECO:0000313" key="4">
    <source>
        <dbReference type="EMBL" id="MDI9243261.1"/>
    </source>
</evidence>
<organism evidence="4 5">
    <name type="scientific">Fusibacillus kribbianus</name>
    <dbReference type="NCBI Taxonomy" id="3044208"/>
    <lineage>
        <taxon>Bacteria</taxon>
        <taxon>Bacillati</taxon>
        <taxon>Bacillota</taxon>
        <taxon>Clostridia</taxon>
        <taxon>Lachnospirales</taxon>
        <taxon>Lachnospiraceae</taxon>
        <taxon>Fusibacillus</taxon>
    </lineage>
</organism>